<proteinExistence type="predicted"/>
<organism evidence="7 8">
    <name type="scientific">Sesamum alatum</name>
    <dbReference type="NCBI Taxonomy" id="300844"/>
    <lineage>
        <taxon>Eukaryota</taxon>
        <taxon>Viridiplantae</taxon>
        <taxon>Streptophyta</taxon>
        <taxon>Embryophyta</taxon>
        <taxon>Tracheophyta</taxon>
        <taxon>Spermatophyta</taxon>
        <taxon>Magnoliopsida</taxon>
        <taxon>eudicotyledons</taxon>
        <taxon>Gunneridae</taxon>
        <taxon>Pentapetalae</taxon>
        <taxon>asterids</taxon>
        <taxon>lamiids</taxon>
        <taxon>Lamiales</taxon>
        <taxon>Pedaliaceae</taxon>
        <taxon>Sesamum</taxon>
    </lineage>
</organism>
<evidence type="ECO:0000256" key="2">
    <source>
        <dbReference type="ARBA" id="ARBA00022741"/>
    </source>
</evidence>
<dbReference type="Pfam" id="PF23598">
    <property type="entry name" value="LRR_14"/>
    <property type="match status" value="1"/>
</dbReference>
<keyword evidence="8" id="KW-1185">Reference proteome</keyword>
<keyword evidence="2" id="KW-0547">Nucleotide-binding</keyword>
<evidence type="ECO:0000256" key="3">
    <source>
        <dbReference type="ARBA" id="ARBA00022840"/>
    </source>
</evidence>
<dbReference type="SUPFAM" id="SSF52058">
    <property type="entry name" value="L domain-like"/>
    <property type="match status" value="1"/>
</dbReference>
<name>A0AAE1XM15_9LAMI</name>
<evidence type="ECO:0000259" key="6">
    <source>
        <dbReference type="Pfam" id="PF23598"/>
    </source>
</evidence>
<keyword evidence="1" id="KW-0677">Repeat</keyword>
<reference evidence="7" key="1">
    <citation type="submission" date="2020-06" db="EMBL/GenBank/DDBJ databases">
        <authorList>
            <person name="Li T."/>
            <person name="Hu X."/>
            <person name="Zhang T."/>
            <person name="Song X."/>
            <person name="Zhang H."/>
            <person name="Dai N."/>
            <person name="Sheng W."/>
            <person name="Hou X."/>
            <person name="Wei L."/>
        </authorList>
    </citation>
    <scope>NUCLEOTIDE SEQUENCE</scope>
    <source>
        <strain evidence="7">3651</strain>
        <tissue evidence="7">Leaf</tissue>
    </source>
</reference>
<feature type="domain" description="Disease resistance R13L4/SHOC-2-like LRR" evidence="6">
    <location>
        <begin position="91"/>
        <end position="305"/>
    </location>
</feature>
<dbReference type="InterPro" id="IPR032675">
    <property type="entry name" value="LRR_dom_sf"/>
</dbReference>
<reference evidence="7" key="2">
    <citation type="journal article" date="2024" name="Plant">
        <title>Genomic evolution and insights into agronomic trait innovations of Sesamum species.</title>
        <authorList>
            <person name="Miao H."/>
            <person name="Wang L."/>
            <person name="Qu L."/>
            <person name="Liu H."/>
            <person name="Sun Y."/>
            <person name="Le M."/>
            <person name="Wang Q."/>
            <person name="Wei S."/>
            <person name="Zheng Y."/>
            <person name="Lin W."/>
            <person name="Duan Y."/>
            <person name="Cao H."/>
            <person name="Xiong S."/>
            <person name="Wang X."/>
            <person name="Wei L."/>
            <person name="Li C."/>
            <person name="Ma Q."/>
            <person name="Ju M."/>
            <person name="Zhao R."/>
            <person name="Li G."/>
            <person name="Mu C."/>
            <person name="Tian Q."/>
            <person name="Mei H."/>
            <person name="Zhang T."/>
            <person name="Gao T."/>
            <person name="Zhang H."/>
        </authorList>
    </citation>
    <scope>NUCLEOTIDE SEQUENCE</scope>
    <source>
        <strain evidence="7">3651</strain>
    </source>
</reference>
<evidence type="ECO:0000256" key="1">
    <source>
        <dbReference type="ARBA" id="ARBA00022737"/>
    </source>
</evidence>
<sequence length="327" mass="37910">MAEKVYLKGSQYFRNLVMRSFFQDVKQYGDDESHATFKIHDIVHDFANSLSKTGGYCFIMDGKHSSQYQTDNNLSFDDIGKARCFSARYVSQDMLTPYLFRSLKRVRLLRLVHCNLKELPREIGELIHLRYLELKETPIEELPETLCDLHNLQTLHLEHCRKLCALPQGIHTLISLRHLLTGLEVFPRRLSKLTGLRSLRSFKAGRGSKLGYLQELNELQGSLRLTLEDMDEEEDLVEAGKAELKNKIHILELNLRLLGNVSMDVMDALEPPPKLQTLRLYRYKCIRFPNWITSVNYLRKLYISICRKLFIIAPFGQSADVGRAFCV</sequence>
<feature type="domain" description="Disease resistance protein winged helix" evidence="5">
    <location>
        <begin position="8"/>
        <end position="47"/>
    </location>
</feature>
<evidence type="ECO:0000313" key="8">
    <source>
        <dbReference type="Proteomes" id="UP001293254"/>
    </source>
</evidence>
<keyword evidence="4" id="KW-0175">Coiled coil</keyword>
<dbReference type="Pfam" id="PF23559">
    <property type="entry name" value="WHD_DRP"/>
    <property type="match status" value="1"/>
</dbReference>
<dbReference type="InterPro" id="IPR058922">
    <property type="entry name" value="WHD_DRP"/>
</dbReference>
<dbReference type="Gene3D" id="3.80.10.10">
    <property type="entry name" value="Ribonuclease Inhibitor"/>
    <property type="match status" value="1"/>
</dbReference>
<dbReference type="Proteomes" id="UP001293254">
    <property type="component" value="Unassembled WGS sequence"/>
</dbReference>
<feature type="coiled-coil region" evidence="4">
    <location>
        <begin position="213"/>
        <end position="247"/>
    </location>
</feature>
<evidence type="ECO:0000313" key="7">
    <source>
        <dbReference type="EMBL" id="KAK4413821.1"/>
    </source>
</evidence>
<dbReference type="EMBL" id="JACGWO010000012">
    <property type="protein sequence ID" value="KAK4413821.1"/>
    <property type="molecule type" value="Genomic_DNA"/>
</dbReference>
<dbReference type="InterPro" id="IPR055414">
    <property type="entry name" value="LRR_R13L4/SHOC2-like"/>
</dbReference>
<accession>A0AAE1XM15</accession>
<dbReference type="AlphaFoldDB" id="A0AAE1XM15"/>
<dbReference type="PANTHER" id="PTHR47186:SF30">
    <property type="entry name" value="EF-HAND DOMAIN-CONTAINING PROTEIN"/>
    <property type="match status" value="1"/>
</dbReference>
<evidence type="ECO:0000259" key="5">
    <source>
        <dbReference type="Pfam" id="PF23559"/>
    </source>
</evidence>
<gene>
    <name evidence="7" type="ORF">Salat_2794900</name>
</gene>
<protein>
    <submittedName>
        <fullName evidence="7">Uncharacterized protein</fullName>
    </submittedName>
</protein>
<comment type="caution">
    <text evidence="7">The sequence shown here is derived from an EMBL/GenBank/DDBJ whole genome shotgun (WGS) entry which is preliminary data.</text>
</comment>
<evidence type="ECO:0000256" key="4">
    <source>
        <dbReference type="SAM" id="Coils"/>
    </source>
</evidence>
<keyword evidence="3" id="KW-0067">ATP-binding</keyword>
<dbReference type="PANTHER" id="PTHR47186">
    <property type="entry name" value="LEUCINE-RICH REPEAT-CONTAINING PROTEIN 57"/>
    <property type="match status" value="1"/>
</dbReference>